<dbReference type="RefSeq" id="WP_104692126.1">
    <property type="nucleotide sequence ID" value="NZ_FZML01000010.1"/>
</dbReference>
<dbReference type="EMBL" id="UGJE01000002">
    <property type="protein sequence ID" value="STQ86177.1"/>
    <property type="molecule type" value="Genomic_DNA"/>
</dbReference>
<name>A0A377PUB7_9HELI</name>
<sequence length="74" mass="8848">MEKQSKIAKYIANISRIYRQSEKFFSLLVGLPSYEKYKEHHEKYHPNCPIKSRKEFFLDSQDKRYGRGGGKRCC</sequence>
<keyword evidence="4" id="KW-1185">Reference proteome</keyword>
<dbReference type="Proteomes" id="UP000029922">
    <property type="component" value="Unassembled WGS sequence"/>
</dbReference>
<dbReference type="STRING" id="216.LS73_10185"/>
<proteinExistence type="predicted"/>
<evidence type="ECO:0000313" key="3">
    <source>
        <dbReference type="Proteomes" id="UP000029922"/>
    </source>
</evidence>
<evidence type="ECO:0000313" key="4">
    <source>
        <dbReference type="Proteomes" id="UP000255139"/>
    </source>
</evidence>
<dbReference type="Proteomes" id="UP000255139">
    <property type="component" value="Unassembled WGS sequence"/>
</dbReference>
<evidence type="ECO:0000313" key="1">
    <source>
        <dbReference type="EMBL" id="STQ86177.1"/>
    </source>
</evidence>
<dbReference type="EMBL" id="JRPD02000001">
    <property type="protein sequence ID" value="TLE01569.1"/>
    <property type="molecule type" value="Genomic_DNA"/>
</dbReference>
<reference evidence="1 4" key="2">
    <citation type="submission" date="2018-06" db="EMBL/GenBank/DDBJ databases">
        <authorList>
            <consortium name="Pathogen Informatics"/>
            <person name="Doyle S."/>
        </authorList>
    </citation>
    <scope>NUCLEOTIDE SEQUENCE [LARGE SCALE GENOMIC DNA]</scope>
    <source>
        <strain evidence="1 4">NCTC12714</strain>
    </source>
</reference>
<dbReference type="PANTHER" id="PTHR38453:SF1">
    <property type="entry name" value="CYTOPLASMIC PROTEIN"/>
    <property type="match status" value="1"/>
</dbReference>
<accession>A0A377PUB7</accession>
<dbReference type="OrthoDB" id="9814284at2"/>
<gene>
    <name evidence="2" type="ORF">LS73_000020</name>
    <name evidence="1" type="ORF">NCTC12714_00979</name>
</gene>
<dbReference type="PANTHER" id="PTHR38453">
    <property type="entry name" value="CYTOPLASMIC PROTEIN-RELATED"/>
    <property type="match status" value="1"/>
</dbReference>
<organism evidence="1 4">
    <name type="scientific">Helicobacter muridarum</name>
    <dbReference type="NCBI Taxonomy" id="216"/>
    <lineage>
        <taxon>Bacteria</taxon>
        <taxon>Pseudomonadati</taxon>
        <taxon>Campylobacterota</taxon>
        <taxon>Epsilonproteobacteria</taxon>
        <taxon>Campylobacterales</taxon>
        <taxon>Helicobacteraceae</taxon>
        <taxon>Helicobacter</taxon>
    </lineage>
</organism>
<dbReference type="Pfam" id="PF04328">
    <property type="entry name" value="Sel_put"/>
    <property type="match status" value="1"/>
</dbReference>
<dbReference type="AlphaFoldDB" id="A0A377PUB7"/>
<protein>
    <submittedName>
        <fullName evidence="2">YbdD/YjiX family protein</fullName>
    </submittedName>
</protein>
<reference evidence="2 3" key="1">
    <citation type="journal article" date="2014" name="Genome Announc.">
        <title>Draft genome sequences of eight enterohepatic helicobacter species isolated from both laboratory and wild rodents.</title>
        <authorList>
            <person name="Sheh A."/>
            <person name="Shen Z."/>
            <person name="Fox J.G."/>
        </authorList>
    </citation>
    <scope>NUCLEOTIDE SEQUENCE [LARGE SCALE GENOMIC DNA]</scope>
    <source>
        <strain evidence="2 3">ST1</strain>
    </source>
</reference>
<evidence type="ECO:0000313" key="2">
    <source>
        <dbReference type="EMBL" id="TLE01569.1"/>
    </source>
</evidence>
<dbReference type="InterPro" id="IPR007423">
    <property type="entry name" value="Sel_put"/>
</dbReference>